<keyword evidence="5 8" id="KW-0256">Endoplasmic reticulum</keyword>
<feature type="transmembrane region" description="Helical" evidence="8">
    <location>
        <begin position="93"/>
        <end position="112"/>
    </location>
</feature>
<feature type="transmembrane region" description="Helical" evidence="8">
    <location>
        <begin position="118"/>
        <end position="138"/>
    </location>
</feature>
<comment type="subcellular location">
    <subcellularLocation>
        <location evidence="1 8">Endoplasmic reticulum membrane</location>
        <topology evidence="1 8">Multi-pass membrane protein</topology>
    </subcellularLocation>
</comment>
<accession>A0A8F3AG30</accession>
<dbReference type="AlphaFoldDB" id="A0A8F3AG30"/>
<evidence type="ECO:0000256" key="3">
    <source>
        <dbReference type="ARBA" id="ARBA00009386"/>
    </source>
</evidence>
<evidence type="ECO:0000256" key="7">
    <source>
        <dbReference type="ARBA" id="ARBA00023136"/>
    </source>
</evidence>
<dbReference type="UniPathway" id="UPA00378"/>
<dbReference type="PANTHER" id="PTHR10705:SF0">
    <property type="entry name" value="DOLICHYL-DIPHOSPHOOLIGOSACCHARIDE--PROTEIN GLYCOSYLTRANSFERASE SUBUNIT DAD1"/>
    <property type="match status" value="1"/>
</dbReference>
<name>A0A8F3AG30_CANAR</name>
<dbReference type="Pfam" id="PF02109">
    <property type="entry name" value="DAD"/>
    <property type="match status" value="1"/>
</dbReference>
<keyword evidence="7 8" id="KW-0472">Membrane</keyword>
<sequence>MYALINRVKYTYNVPVLVSRFAMAKKDATKKAAQAAQAAVAAHTEDENVKTIPKTSQKSNLAGSFNDVLGAVEATYNDYLQTLTPRLKLIDTLLVFLVALGVLQFVYVLLIGNFPFNAFLGGFISCVGQFVLTVSLRMQYATADKDRASSIFSSISPEVAFGEYVFASLILHFIVFHFIN</sequence>
<comment type="pathway">
    <text evidence="2 8">Protein modification; protein glycosylation.</text>
</comment>
<proteinExistence type="inferred from homology"/>
<dbReference type="EMBL" id="CP076749">
    <property type="protein sequence ID" value="QWW21823.1"/>
    <property type="molecule type" value="Genomic_DNA"/>
</dbReference>
<dbReference type="GO" id="GO:0006487">
    <property type="term" value="P:protein N-linked glycosylation"/>
    <property type="evidence" value="ECO:0007669"/>
    <property type="project" value="TreeGrafter"/>
</dbReference>
<evidence type="ECO:0000313" key="9">
    <source>
        <dbReference type="EMBL" id="QWW21823.1"/>
    </source>
</evidence>
<dbReference type="GO" id="GO:0008250">
    <property type="term" value="C:oligosaccharyltransferase complex"/>
    <property type="evidence" value="ECO:0007669"/>
    <property type="project" value="InterPro"/>
</dbReference>
<evidence type="ECO:0000256" key="5">
    <source>
        <dbReference type="ARBA" id="ARBA00022824"/>
    </source>
</evidence>
<gene>
    <name evidence="9" type="ORF">CA7LBN_000569</name>
</gene>
<dbReference type="InterPro" id="IPR003038">
    <property type="entry name" value="DAD/Ost2"/>
</dbReference>
<organism evidence="9">
    <name type="scientific">Candidozyma auris</name>
    <name type="common">Yeast</name>
    <name type="synonym">Candida auris</name>
    <dbReference type="NCBI Taxonomy" id="498019"/>
    <lineage>
        <taxon>Eukaryota</taxon>
        <taxon>Fungi</taxon>
        <taxon>Dikarya</taxon>
        <taxon>Ascomycota</taxon>
        <taxon>Saccharomycotina</taxon>
        <taxon>Pichiomycetes</taxon>
        <taxon>Metschnikowiaceae</taxon>
        <taxon>Candidozyma</taxon>
    </lineage>
</organism>
<evidence type="ECO:0000256" key="1">
    <source>
        <dbReference type="ARBA" id="ARBA00004477"/>
    </source>
</evidence>
<comment type="function">
    <text evidence="8">Subunit of the oligosaccharyl transferase (OST) complex that catalyzes the initial transfer of a defined glycan (Glc(3)Man(9)GlcNAc(2) in eukaryotes) from the lipid carrier dolichol-pyrophosphate to an asparagine residue within an Asn-X-Ser/Thr consensus motif in nascent polypeptide chains, the first step in protein N-glycosylation. N-glycosylation occurs cotranslationally and the complex associates with the Sec61 complex at the channel-forming translocon complex that mediates protein translocation across the endoplasmic reticulum (ER). All subunits are required for a maximal enzyme activity.</text>
</comment>
<dbReference type="Proteomes" id="UP000825438">
    <property type="component" value="Chromosome I"/>
</dbReference>
<evidence type="ECO:0000256" key="4">
    <source>
        <dbReference type="ARBA" id="ARBA00022692"/>
    </source>
</evidence>
<keyword evidence="6 8" id="KW-1133">Transmembrane helix</keyword>
<feature type="transmembrane region" description="Helical" evidence="8">
    <location>
        <begin position="159"/>
        <end position="179"/>
    </location>
</feature>
<evidence type="ECO:0000256" key="6">
    <source>
        <dbReference type="ARBA" id="ARBA00022989"/>
    </source>
</evidence>
<reference evidence="9" key="1">
    <citation type="submission" date="2021-06" db="EMBL/GenBank/DDBJ databases">
        <title>Candida auris outbreak in lebanese hospital.</title>
        <authorList>
            <person name="Finianos M."/>
        </authorList>
    </citation>
    <scope>NUCLEOTIDE SEQUENCE</scope>
    <source>
        <strain evidence="9">CA7LBN</strain>
    </source>
</reference>
<protein>
    <recommendedName>
        <fullName evidence="8">Dolichyl-diphosphooligosaccharide--protein glycosyltransferase subunit OST2</fullName>
        <shortName evidence="8">Oligosaccharyl transferase subunit OST2</shortName>
    </recommendedName>
</protein>
<keyword evidence="4 8" id="KW-0812">Transmembrane</keyword>
<evidence type="ECO:0000256" key="2">
    <source>
        <dbReference type="ARBA" id="ARBA00004922"/>
    </source>
</evidence>
<dbReference type="PANTHER" id="PTHR10705">
    <property type="entry name" value="DOLICHYL-DIPHOSPHOOLIGOSACCHARIDE--PROTEIN GLYCOSYLTRANSFERASE SUBUNIT DAD1"/>
    <property type="match status" value="1"/>
</dbReference>
<comment type="similarity">
    <text evidence="3 8">Belongs to the DAD/OST2 family.</text>
</comment>
<evidence type="ECO:0000256" key="8">
    <source>
        <dbReference type="RuleBase" id="RU361136"/>
    </source>
</evidence>
<comment type="subunit">
    <text evidence="8">Component of the oligosaccharyltransferase (OST) complex.</text>
</comment>